<dbReference type="Proteomes" id="UP000253061">
    <property type="component" value="Unassembled WGS sequence"/>
</dbReference>
<gene>
    <name evidence="1" type="ORF">TH6_09740</name>
</gene>
<name>A0A367VDM3_9PROT</name>
<evidence type="ECO:0000313" key="1">
    <source>
        <dbReference type="EMBL" id="RCK23287.1"/>
    </source>
</evidence>
<reference evidence="1 2" key="1">
    <citation type="submission" date="2014-07" db="EMBL/GenBank/DDBJ databases">
        <title>Draft genome sequence of Thalassospira profundimaris R8-17.</title>
        <authorList>
            <person name="Lai Q."/>
            <person name="Shao Z."/>
        </authorList>
    </citation>
    <scope>NUCLEOTIDE SEQUENCE [LARGE SCALE GENOMIC DNA]</scope>
    <source>
        <strain evidence="1 2">R8-17</strain>
    </source>
</reference>
<accession>A0A367VDM3</accession>
<dbReference type="EMBL" id="JPWB01000003">
    <property type="protein sequence ID" value="RCK23287.1"/>
    <property type="molecule type" value="Genomic_DNA"/>
</dbReference>
<protein>
    <submittedName>
        <fullName evidence="1">Uncharacterized protein</fullName>
    </submittedName>
</protein>
<sequence>MYERLHFFRNSKSRNDALSLILITDLLWQLLREISGVSGKQKLPSPGDKFNWVYELHSNLRHPEQLYPDFEWLFNDPWPLKEANKLIDAAEAMDAVLSDITDDFDLGSGFIGEIEEKQKLASVAEANFKENRKLK</sequence>
<evidence type="ECO:0000313" key="2">
    <source>
        <dbReference type="Proteomes" id="UP000253061"/>
    </source>
</evidence>
<organism evidence="1 2">
    <name type="scientific">Thalassospira profundimaris</name>
    <dbReference type="NCBI Taxonomy" id="502049"/>
    <lineage>
        <taxon>Bacteria</taxon>
        <taxon>Pseudomonadati</taxon>
        <taxon>Pseudomonadota</taxon>
        <taxon>Alphaproteobacteria</taxon>
        <taxon>Rhodospirillales</taxon>
        <taxon>Thalassospiraceae</taxon>
        <taxon>Thalassospira</taxon>
    </lineage>
</organism>
<comment type="caution">
    <text evidence="1">The sequence shown here is derived from an EMBL/GenBank/DDBJ whole genome shotgun (WGS) entry which is preliminary data.</text>
</comment>
<dbReference type="AlphaFoldDB" id="A0A367VDM3"/>
<proteinExistence type="predicted"/>